<evidence type="ECO:0000259" key="1">
    <source>
        <dbReference type="Pfam" id="PF00899"/>
    </source>
</evidence>
<dbReference type="InterPro" id="IPR035985">
    <property type="entry name" value="Ubiquitin-activating_enz"/>
</dbReference>
<dbReference type="NCBIfam" id="NF006395">
    <property type="entry name" value="PRK08644.1"/>
    <property type="match status" value="1"/>
</dbReference>
<protein>
    <submittedName>
        <fullName evidence="2">Sulfur carrier protein ThiS adenylyltransferase</fullName>
    </submittedName>
</protein>
<dbReference type="InterPro" id="IPR045886">
    <property type="entry name" value="ThiF/MoeB/HesA"/>
</dbReference>
<dbReference type="NCBIfam" id="TIGR02354">
    <property type="entry name" value="thiF_fam2"/>
    <property type="match status" value="1"/>
</dbReference>
<name>A0A4R3KYS1_9FIRM</name>
<dbReference type="RefSeq" id="WP_202690590.1">
    <property type="nucleotide sequence ID" value="NZ_CP068564.1"/>
</dbReference>
<comment type="caution">
    <text evidence="2">The sequence shown here is derived from an EMBL/GenBank/DDBJ whole genome shotgun (WGS) entry which is preliminary data.</text>
</comment>
<reference evidence="2 3" key="1">
    <citation type="submission" date="2019-03" db="EMBL/GenBank/DDBJ databases">
        <title>Genomic Encyclopedia of Type Strains, Phase IV (KMG-IV): sequencing the most valuable type-strain genomes for metagenomic binning, comparative biology and taxonomic classification.</title>
        <authorList>
            <person name="Goeker M."/>
        </authorList>
    </citation>
    <scope>NUCLEOTIDE SEQUENCE [LARGE SCALE GENOMIC DNA]</scope>
    <source>
        <strain evidence="2 3">DSM 26752</strain>
    </source>
</reference>
<dbReference type="PANTHER" id="PTHR43267">
    <property type="entry name" value="TRNA THREONYLCARBAMOYLADENOSINE DEHYDRATASE"/>
    <property type="match status" value="1"/>
</dbReference>
<gene>
    <name evidence="2" type="ORF">EDD65_10355</name>
</gene>
<dbReference type="AlphaFoldDB" id="A0A4R3KYS1"/>
<dbReference type="GO" id="GO:0008641">
    <property type="term" value="F:ubiquitin-like modifier activating enzyme activity"/>
    <property type="evidence" value="ECO:0007669"/>
    <property type="project" value="InterPro"/>
</dbReference>
<keyword evidence="2" id="KW-0548">Nucleotidyltransferase</keyword>
<dbReference type="InterPro" id="IPR000594">
    <property type="entry name" value="ThiF_NAD_FAD-bd"/>
</dbReference>
<feature type="domain" description="THIF-type NAD/FAD binding fold" evidence="1">
    <location>
        <begin position="4"/>
        <end position="193"/>
    </location>
</feature>
<sequence>MDEHKLKNAKIGIAGLGGLGSNVAVSLARIGVGNLVLVDFDVVEKSNLNRQYYFLKHVGIHKTEALKEIILNINPSVSLEIKTTKISKNNIIELFKDVDILVEALDDPKEKALLINIFLKNFEHKKIVAASGISGYSSSNSIKTKKVLKNLYVVGDENIKSNSDNKLFLAPRVAIVANHQANMVLRLILGKEEV</sequence>
<dbReference type="GO" id="GO:0061504">
    <property type="term" value="P:cyclic threonylcarbamoyladenosine biosynthetic process"/>
    <property type="evidence" value="ECO:0007669"/>
    <property type="project" value="TreeGrafter"/>
</dbReference>
<dbReference type="Pfam" id="PF00899">
    <property type="entry name" value="ThiF"/>
    <property type="match status" value="1"/>
</dbReference>
<dbReference type="Proteomes" id="UP000294567">
    <property type="component" value="Unassembled WGS sequence"/>
</dbReference>
<proteinExistence type="predicted"/>
<accession>A0A4R3KYS1</accession>
<dbReference type="GO" id="GO:0061503">
    <property type="term" value="F:tRNA threonylcarbamoyladenosine dehydratase"/>
    <property type="evidence" value="ECO:0007669"/>
    <property type="project" value="TreeGrafter"/>
</dbReference>
<dbReference type="Gene3D" id="3.40.50.720">
    <property type="entry name" value="NAD(P)-binding Rossmann-like Domain"/>
    <property type="match status" value="1"/>
</dbReference>
<dbReference type="GO" id="GO:0016779">
    <property type="term" value="F:nucleotidyltransferase activity"/>
    <property type="evidence" value="ECO:0007669"/>
    <property type="project" value="UniProtKB-KW"/>
</dbReference>
<dbReference type="PANTHER" id="PTHR43267:SF3">
    <property type="entry name" value="THIF PROTEIN"/>
    <property type="match status" value="1"/>
</dbReference>
<organism evidence="2 3">
    <name type="scientific">Keratinibaculum paraultunense</name>
    <dbReference type="NCBI Taxonomy" id="1278232"/>
    <lineage>
        <taxon>Bacteria</taxon>
        <taxon>Bacillati</taxon>
        <taxon>Bacillota</taxon>
        <taxon>Tissierellia</taxon>
        <taxon>Tissierellales</taxon>
        <taxon>Tepidimicrobiaceae</taxon>
        <taxon>Keratinibaculum</taxon>
    </lineage>
</organism>
<dbReference type="SUPFAM" id="SSF69572">
    <property type="entry name" value="Activating enzymes of the ubiquitin-like proteins"/>
    <property type="match status" value="1"/>
</dbReference>
<dbReference type="InterPro" id="IPR012729">
    <property type="entry name" value="ThiF_fam2"/>
</dbReference>
<evidence type="ECO:0000313" key="3">
    <source>
        <dbReference type="Proteomes" id="UP000294567"/>
    </source>
</evidence>
<dbReference type="EMBL" id="SMAE01000003">
    <property type="protein sequence ID" value="TCS90751.1"/>
    <property type="molecule type" value="Genomic_DNA"/>
</dbReference>
<evidence type="ECO:0000313" key="2">
    <source>
        <dbReference type="EMBL" id="TCS90751.1"/>
    </source>
</evidence>
<keyword evidence="3" id="KW-1185">Reference proteome</keyword>
<keyword evidence="2" id="KW-0808">Transferase</keyword>